<name>A0A9Q0GCF8_9ROSI</name>
<dbReference type="EMBL" id="JAKUCV010001148">
    <property type="protein sequence ID" value="KAJ4847465.1"/>
    <property type="molecule type" value="Genomic_DNA"/>
</dbReference>
<dbReference type="AlphaFoldDB" id="A0A9Q0GCF8"/>
<evidence type="ECO:0000313" key="2">
    <source>
        <dbReference type="Proteomes" id="UP001141552"/>
    </source>
</evidence>
<gene>
    <name evidence="1" type="ORF">Tsubulata_019170</name>
</gene>
<organism evidence="1 2">
    <name type="scientific">Turnera subulata</name>
    <dbReference type="NCBI Taxonomy" id="218843"/>
    <lineage>
        <taxon>Eukaryota</taxon>
        <taxon>Viridiplantae</taxon>
        <taxon>Streptophyta</taxon>
        <taxon>Embryophyta</taxon>
        <taxon>Tracheophyta</taxon>
        <taxon>Spermatophyta</taxon>
        <taxon>Magnoliopsida</taxon>
        <taxon>eudicotyledons</taxon>
        <taxon>Gunneridae</taxon>
        <taxon>Pentapetalae</taxon>
        <taxon>rosids</taxon>
        <taxon>fabids</taxon>
        <taxon>Malpighiales</taxon>
        <taxon>Passifloraceae</taxon>
        <taxon>Turnera</taxon>
    </lineage>
</organism>
<dbReference type="Proteomes" id="UP001141552">
    <property type="component" value="Unassembled WGS sequence"/>
</dbReference>
<keyword evidence="2" id="KW-1185">Reference proteome</keyword>
<reference evidence="1" key="1">
    <citation type="submission" date="2022-02" db="EMBL/GenBank/DDBJ databases">
        <authorList>
            <person name="Henning P.M."/>
            <person name="McCubbin A.G."/>
            <person name="Shore J.S."/>
        </authorList>
    </citation>
    <scope>NUCLEOTIDE SEQUENCE</scope>
    <source>
        <strain evidence="1">F60SS</strain>
        <tissue evidence="1">Leaves</tissue>
    </source>
</reference>
<comment type="caution">
    <text evidence="1">The sequence shown here is derived from an EMBL/GenBank/DDBJ whole genome shotgun (WGS) entry which is preliminary data.</text>
</comment>
<sequence length="88" mass="9840">MVQPLEHDWYEGKSRLISPSPTKTRIKVRMTASRLKELMGQVDLGKGNSEVLGRMILQDCLEGKFGARVVAFNSTYLFDGDAVLRPVS</sequence>
<reference evidence="1" key="2">
    <citation type="journal article" date="2023" name="Plants (Basel)">
        <title>Annotation of the Turnera subulata (Passifloraceae) Draft Genome Reveals the S-Locus Evolved after the Divergence of Turneroideae from Passifloroideae in a Stepwise Manner.</title>
        <authorList>
            <person name="Henning P.M."/>
            <person name="Roalson E.H."/>
            <person name="Mir W."/>
            <person name="McCubbin A.G."/>
            <person name="Shore J.S."/>
        </authorList>
    </citation>
    <scope>NUCLEOTIDE SEQUENCE</scope>
    <source>
        <strain evidence="1">F60SS</strain>
    </source>
</reference>
<evidence type="ECO:0000313" key="1">
    <source>
        <dbReference type="EMBL" id="KAJ4847465.1"/>
    </source>
</evidence>
<proteinExistence type="predicted"/>
<dbReference type="OrthoDB" id="1679286at2759"/>
<accession>A0A9Q0GCF8</accession>
<protein>
    <submittedName>
        <fullName evidence="1">Uncharacterized protein</fullName>
    </submittedName>
</protein>